<name>A0A125W4Q1_ENTFL</name>
<evidence type="ECO:0000313" key="2">
    <source>
        <dbReference type="Proteomes" id="UP000004846"/>
    </source>
</evidence>
<evidence type="ECO:0000313" key="1">
    <source>
        <dbReference type="EMBL" id="EFM82390.1"/>
    </source>
</evidence>
<dbReference type="HOGENOM" id="CLU_190568_0_0_9"/>
<gene>
    <name evidence="1" type="ORF">HMPREF9498_02002</name>
</gene>
<reference evidence="1 2" key="1">
    <citation type="submission" date="2010-07" db="EMBL/GenBank/DDBJ databases">
        <authorList>
            <person name="Sid Ahmed O."/>
        </authorList>
    </citation>
    <scope>NUCLEOTIDE SEQUENCE [LARGE SCALE GENOMIC DNA]</scope>
    <source>
        <strain evidence="1 2">TX4248</strain>
    </source>
</reference>
<proteinExistence type="predicted"/>
<sequence>MRRIKMKEELLLFVEKFVERMKRQKKAFSISDIEKSYNLERKKLGKSAVKLTNMERLTIESRLLKNQILQRTYKMTGYHKPCQVVFFS</sequence>
<dbReference type="EMBL" id="AEBR01000066">
    <property type="protein sequence ID" value="EFM82390.1"/>
    <property type="molecule type" value="Genomic_DNA"/>
</dbReference>
<dbReference type="AlphaFoldDB" id="A0A125W4Q1"/>
<organism evidence="1 2">
    <name type="scientific">Enterococcus faecalis TX4248</name>
    <dbReference type="NCBI Taxonomy" id="749495"/>
    <lineage>
        <taxon>Bacteria</taxon>
        <taxon>Bacillati</taxon>
        <taxon>Bacillota</taxon>
        <taxon>Bacilli</taxon>
        <taxon>Lactobacillales</taxon>
        <taxon>Enterococcaceae</taxon>
        <taxon>Enterococcus</taxon>
    </lineage>
</organism>
<accession>A0A125W4Q1</accession>
<comment type="caution">
    <text evidence="1">The sequence shown here is derived from an EMBL/GenBank/DDBJ whole genome shotgun (WGS) entry which is preliminary data.</text>
</comment>
<protein>
    <submittedName>
        <fullName evidence="1">Uncharacterized protein</fullName>
    </submittedName>
</protein>
<dbReference type="Proteomes" id="UP000004846">
    <property type="component" value="Unassembled WGS sequence"/>
</dbReference>